<dbReference type="EMBL" id="LN650648">
    <property type="protein sequence ID" value="CEI72715.1"/>
    <property type="molecule type" value="Genomic_DNA"/>
</dbReference>
<sequence length="288" mass="31919">MKKSKDIKFEETQLLDLYAIMFGMAYADGELEKDELQAIYEVINTEGFSEDGKRAIQDYIVLAPDIDVHINNIKREIEELRFTCYVNAVEVAYSNYIIEESEERLLKRLKTSFGITEKQDIEIRKFVKEARRIKDRGIDDKYAEDALKSAMAGLGAVGVPVAAVYFCGSVVGLSAAGITSGLAALGLGMGMVPGIGMAIVIGAGIFIAVSKLLDVGGKRKKEKALKEKERRAQQVIKNLQESINHLVDKIKELEIKAKDADANKEAVKELSKRLKMLQQVVMNKKASV</sequence>
<protein>
    <submittedName>
        <fullName evidence="3">Tellurite resistance protein TerB</fullName>
    </submittedName>
</protein>
<evidence type="ECO:0000256" key="1">
    <source>
        <dbReference type="SAM" id="Coils"/>
    </source>
</evidence>
<dbReference type="AlphaFoldDB" id="A0A2P2BQU5"/>
<gene>
    <name evidence="3" type="ORF">FRIFI_1176</name>
</gene>
<dbReference type="SUPFAM" id="SSF158682">
    <property type="entry name" value="TerB-like"/>
    <property type="match status" value="1"/>
</dbReference>
<dbReference type="InterPro" id="IPR029024">
    <property type="entry name" value="TerB-like"/>
</dbReference>
<keyword evidence="1" id="KW-0175">Coiled coil</keyword>
<evidence type="ECO:0000256" key="2">
    <source>
        <dbReference type="SAM" id="Phobius"/>
    </source>
</evidence>
<dbReference type="KEGG" id="rhom:FRIFI_1176"/>
<name>A0A2P2BQU5_9FIRM</name>
<evidence type="ECO:0000313" key="4">
    <source>
        <dbReference type="Proteomes" id="UP000245695"/>
    </source>
</evidence>
<dbReference type="RefSeq" id="WP_166505300.1">
    <property type="nucleotide sequence ID" value="NZ_LN650648.1"/>
</dbReference>
<accession>A0A2P2BQU5</accession>
<keyword evidence="2" id="KW-0812">Transmembrane</keyword>
<feature type="transmembrane region" description="Helical" evidence="2">
    <location>
        <begin position="151"/>
        <end position="178"/>
    </location>
</feature>
<dbReference type="Proteomes" id="UP000245695">
    <property type="component" value="Chromosome 1"/>
</dbReference>
<feature type="coiled-coil region" evidence="1">
    <location>
        <begin position="218"/>
        <end position="287"/>
    </location>
</feature>
<feature type="transmembrane region" description="Helical" evidence="2">
    <location>
        <begin position="190"/>
        <end position="213"/>
    </location>
</feature>
<organism evidence="3 4">
    <name type="scientific">Romboutsia hominis</name>
    <dbReference type="NCBI Taxonomy" id="1507512"/>
    <lineage>
        <taxon>Bacteria</taxon>
        <taxon>Bacillati</taxon>
        <taxon>Bacillota</taxon>
        <taxon>Clostridia</taxon>
        <taxon>Peptostreptococcales</taxon>
        <taxon>Peptostreptococcaceae</taxon>
        <taxon>Romboutsia</taxon>
    </lineage>
</organism>
<keyword evidence="4" id="KW-1185">Reference proteome</keyword>
<evidence type="ECO:0000313" key="3">
    <source>
        <dbReference type="EMBL" id="CEI72715.1"/>
    </source>
</evidence>
<keyword evidence="2" id="KW-0472">Membrane</keyword>
<proteinExistence type="predicted"/>
<reference evidence="3 4" key="1">
    <citation type="submission" date="2014-09" db="EMBL/GenBank/DDBJ databases">
        <authorList>
            <person name="Hornung B.V."/>
        </authorList>
    </citation>
    <scope>NUCLEOTIDE SEQUENCE [LARGE SCALE GENOMIC DNA]</scope>
    <source>
        <strain evidence="3 4">FRIFI</strain>
    </source>
</reference>
<keyword evidence="2" id="KW-1133">Transmembrane helix</keyword>
<dbReference type="Gene3D" id="1.10.3680.10">
    <property type="entry name" value="TerB-like"/>
    <property type="match status" value="1"/>
</dbReference>